<proteinExistence type="predicted"/>
<dbReference type="EMBL" id="SGSU01000009">
    <property type="protein sequence ID" value="RZG66798.1"/>
    <property type="molecule type" value="Genomic_DNA"/>
</dbReference>
<protein>
    <submittedName>
        <fullName evidence="1">Uncharacterized protein</fullName>
    </submittedName>
</protein>
<evidence type="ECO:0000313" key="2">
    <source>
        <dbReference type="Proteomes" id="UP000293483"/>
    </source>
</evidence>
<comment type="caution">
    <text evidence="1">The sequence shown here is derived from an EMBL/GenBank/DDBJ whole genome shotgun (WGS) entry which is preliminary data.</text>
</comment>
<dbReference type="AlphaFoldDB" id="A0A4V2DPH8"/>
<sequence>MNISIQDVNKNIDEFKKCGMNPETLAIGYSTYAHLLNEEKCADEISRDNKDPMIRYCKGIKLKSYYQKTLFCSEIATIDFRQDTVKY</sequence>
<evidence type="ECO:0000313" key="1">
    <source>
        <dbReference type="EMBL" id="RZG66798.1"/>
    </source>
</evidence>
<dbReference type="Proteomes" id="UP000293483">
    <property type="component" value="Unassembled WGS sequence"/>
</dbReference>
<dbReference type="RefSeq" id="WP_130145587.1">
    <property type="nucleotide sequence ID" value="NZ_SGSU01000009.1"/>
</dbReference>
<name>A0A4V2DPH8_9GAMM</name>
<accession>A0A4V2DPH8</accession>
<organism evidence="1 2">
    <name type="scientific">Acinetobacter bouvetii</name>
    <dbReference type="NCBI Taxonomy" id="202951"/>
    <lineage>
        <taxon>Bacteria</taxon>
        <taxon>Pseudomonadati</taxon>
        <taxon>Pseudomonadota</taxon>
        <taxon>Gammaproteobacteria</taxon>
        <taxon>Moraxellales</taxon>
        <taxon>Moraxellaceae</taxon>
        <taxon>Acinetobacter</taxon>
    </lineage>
</organism>
<reference evidence="1 2" key="1">
    <citation type="submission" date="2019-02" db="EMBL/GenBank/DDBJ databases">
        <title>The Batch Genome Submission of Acinetobacter spp. strains.</title>
        <authorList>
            <person name="Qin J."/>
            <person name="Hu Y."/>
            <person name="Ye H."/>
            <person name="Wei L."/>
            <person name="Feng Y."/>
            <person name="Zong Z."/>
        </authorList>
    </citation>
    <scope>NUCLEOTIDE SEQUENCE [LARGE SCALE GENOMIC DNA]</scope>
    <source>
        <strain evidence="1 2">WCHABo060081</strain>
    </source>
</reference>
<gene>
    <name evidence="1" type="ORF">EXE25_08885</name>
</gene>